<dbReference type="PANTHER" id="PTHR38926">
    <property type="entry name" value="F-BOX DOMAIN CONTAINING PROTEIN, EXPRESSED"/>
    <property type="match status" value="1"/>
</dbReference>
<dbReference type="HOGENOM" id="CLU_298975_0_0_1"/>
<dbReference type="KEGG" id="lbc:LACBIDRAFT_327532"/>
<sequence length="1004" mass="114551">MIHVSEKEIFVPPEVAHLYLIPPPLHLGAPLLQQFLLKHYAVIGPSRHLGTMNSPFSHFLRTNYALSDTDLQHPIRHLPLEILREIFQWCPELSIRLTHVCSLWRSILLSDPLQWSTVHVNSVAEKPLRRLVQLFSERSRGIPLKLSVCLNEDKATRRLKVPDTAEGCRILRVTGFPQAVMGLDVEAPSILEDLSIDCSQFPASHSTNPLRRRASYHPASYHHLIALYEPDTRPEPTPACGLFEAVNLRRLCLRIPFVNLIFPRHPRLSWPYLTELTLDGLGCAAKAYATLNVAIAARILSGCSQLVRCTLWIASSIDKSGLGDVSSAPDISLPCLKYLFTYDRVGEIRHLFRLLQLPALQEIEFHPEIQASQLERTPLLLLLRKWGQNIEKLTVDPSHFVKYDLWQCLRLIPSVTHLTITHDVLSSANYRGMRQTPVIFDDIDIRKLIPPSTNPSALCPKLKKFHCLHHDVTDDILSKFYETRCEGVAGIHDDARFNFIMAPMSPFAPFFHTNYVPSDAELGEINLIVTEAESKLSKLVEEIAKQSSKSFFEKRDALQEFINSHRALTSPIRRLPFDIIRNIFLLCRPIETDRIMKATDAPVLITHVCSHWRSVALTVPHLWTTIYIDKPKEKYSYQLAWKFLERSRDLPLTFTMRLEQKISPSDQDFLSLLSHSAHRWRMLHITGPKLAIIPFPVDVSPILDALSFDCSEYPAYWLQAEEESDFFKSNLFKANNVQHLFLRISFIGFTSGSFPSFFPHLTDLVLDGTTRAPGKHLYLSVSKAFLILSRCPRLIRCSLWIATSTFKSDGFAAHVMSSQPISLPLLEYLFVFDAFAEAKGLFQLLELPALRRVEFHSATQATHLERSPLLYLIKHWGQRVEELVVDPAYFAKYDLWQCFRLLPSLRHLTINHNIVPYTNFQEDDWLRSAPANCFDDADIKILTPSATTPVICPKLQVFSCSHHRITRPALKNFIAARRAMPGVEPLWKVVISPPPGPQELLPPL</sequence>
<dbReference type="InParanoid" id="B0DC13"/>
<dbReference type="Gene3D" id="3.80.10.10">
    <property type="entry name" value="Ribonuclease Inhibitor"/>
    <property type="match status" value="1"/>
</dbReference>
<dbReference type="RefSeq" id="XP_001881604.1">
    <property type="nucleotide sequence ID" value="XM_001881569.1"/>
</dbReference>
<evidence type="ECO:0000313" key="1">
    <source>
        <dbReference type="EMBL" id="EDR07815.1"/>
    </source>
</evidence>
<accession>B0DC13</accession>
<gene>
    <name evidence="1" type="ORF">LACBIDRAFT_327532</name>
</gene>
<reference evidence="1 2" key="1">
    <citation type="journal article" date="2008" name="Nature">
        <title>The genome of Laccaria bicolor provides insights into mycorrhizal symbiosis.</title>
        <authorList>
            <person name="Martin F."/>
            <person name="Aerts A."/>
            <person name="Ahren D."/>
            <person name="Brun A."/>
            <person name="Danchin E.G.J."/>
            <person name="Duchaussoy F."/>
            <person name="Gibon J."/>
            <person name="Kohler A."/>
            <person name="Lindquist E."/>
            <person name="Pereda V."/>
            <person name="Salamov A."/>
            <person name="Shapiro H.J."/>
            <person name="Wuyts J."/>
            <person name="Blaudez D."/>
            <person name="Buee M."/>
            <person name="Brokstein P."/>
            <person name="Canbaeck B."/>
            <person name="Cohen D."/>
            <person name="Courty P.E."/>
            <person name="Coutinho P.M."/>
            <person name="Delaruelle C."/>
            <person name="Detter J.C."/>
            <person name="Deveau A."/>
            <person name="DiFazio S."/>
            <person name="Duplessis S."/>
            <person name="Fraissinet-Tachet L."/>
            <person name="Lucic E."/>
            <person name="Frey-Klett P."/>
            <person name="Fourrey C."/>
            <person name="Feussner I."/>
            <person name="Gay G."/>
            <person name="Grimwood J."/>
            <person name="Hoegger P.J."/>
            <person name="Jain P."/>
            <person name="Kilaru S."/>
            <person name="Labbe J."/>
            <person name="Lin Y.C."/>
            <person name="Legue V."/>
            <person name="Le Tacon F."/>
            <person name="Marmeisse R."/>
            <person name="Melayah D."/>
            <person name="Montanini B."/>
            <person name="Muratet M."/>
            <person name="Nehls U."/>
            <person name="Niculita-Hirzel H."/>
            <person name="Oudot-Le Secq M.P."/>
            <person name="Peter M."/>
            <person name="Quesneville H."/>
            <person name="Rajashekar B."/>
            <person name="Reich M."/>
            <person name="Rouhier N."/>
            <person name="Schmutz J."/>
            <person name="Yin T."/>
            <person name="Chalot M."/>
            <person name="Henrissat B."/>
            <person name="Kuees U."/>
            <person name="Lucas S."/>
            <person name="Van de Peer Y."/>
            <person name="Podila G.K."/>
            <person name="Polle A."/>
            <person name="Pukkila P.J."/>
            <person name="Richardson P.M."/>
            <person name="Rouze P."/>
            <person name="Sanders I.R."/>
            <person name="Stajich J.E."/>
            <person name="Tunlid A."/>
            <person name="Tuskan G."/>
            <person name="Grigoriev I.V."/>
        </authorList>
    </citation>
    <scope>NUCLEOTIDE SEQUENCE [LARGE SCALE GENOMIC DNA]</scope>
    <source>
        <strain evidence="2">S238N-H82 / ATCC MYA-4686</strain>
    </source>
</reference>
<dbReference type="SUPFAM" id="SSF52047">
    <property type="entry name" value="RNI-like"/>
    <property type="match status" value="1"/>
</dbReference>
<dbReference type="InterPro" id="IPR032675">
    <property type="entry name" value="LRR_dom_sf"/>
</dbReference>
<evidence type="ECO:0000313" key="2">
    <source>
        <dbReference type="Proteomes" id="UP000001194"/>
    </source>
</evidence>
<organism evidence="2">
    <name type="scientific">Laccaria bicolor (strain S238N-H82 / ATCC MYA-4686)</name>
    <name type="common">Bicoloured deceiver</name>
    <name type="synonym">Laccaria laccata var. bicolor</name>
    <dbReference type="NCBI Taxonomy" id="486041"/>
    <lineage>
        <taxon>Eukaryota</taxon>
        <taxon>Fungi</taxon>
        <taxon>Dikarya</taxon>
        <taxon>Basidiomycota</taxon>
        <taxon>Agaricomycotina</taxon>
        <taxon>Agaricomycetes</taxon>
        <taxon>Agaricomycetidae</taxon>
        <taxon>Agaricales</taxon>
        <taxon>Agaricineae</taxon>
        <taxon>Hydnangiaceae</taxon>
        <taxon>Laccaria</taxon>
    </lineage>
</organism>
<name>B0DC13_LACBS</name>
<dbReference type="GeneID" id="6077266"/>
<dbReference type="Proteomes" id="UP000001194">
    <property type="component" value="Unassembled WGS sequence"/>
</dbReference>
<dbReference type="SUPFAM" id="SSF81383">
    <property type="entry name" value="F-box domain"/>
    <property type="match status" value="1"/>
</dbReference>
<keyword evidence="2" id="KW-1185">Reference proteome</keyword>
<dbReference type="InterPro" id="IPR036047">
    <property type="entry name" value="F-box-like_dom_sf"/>
</dbReference>
<proteinExistence type="predicted"/>
<dbReference type="EMBL" id="DS547103">
    <property type="protein sequence ID" value="EDR07815.1"/>
    <property type="molecule type" value="Genomic_DNA"/>
</dbReference>
<protein>
    <submittedName>
        <fullName evidence="1">Predicted protein</fullName>
    </submittedName>
</protein>
<dbReference type="PANTHER" id="PTHR38926:SF72">
    <property type="entry name" value="IM:7136021-RELATED"/>
    <property type="match status" value="1"/>
</dbReference>
<dbReference type="OrthoDB" id="3268739at2759"/>
<dbReference type="AlphaFoldDB" id="B0DC13"/>